<feature type="chain" id="PRO_5003287047" description="sphinganine-1-phosphate aldolase" evidence="19">
    <location>
        <begin position="20"/>
        <end position="587"/>
    </location>
</feature>
<dbReference type="EC" id="4.1.2.27" evidence="14"/>
<evidence type="ECO:0000256" key="10">
    <source>
        <dbReference type="ARBA" id="ARBA00023098"/>
    </source>
</evidence>
<keyword evidence="5 18" id="KW-0812">Transmembrane</keyword>
<dbReference type="FunCoup" id="F2TX68">
    <property type="interactions" value="958"/>
</dbReference>
<evidence type="ECO:0000256" key="16">
    <source>
        <dbReference type="PIRSR" id="PIRSR602129-50"/>
    </source>
</evidence>
<dbReference type="GO" id="GO:0030170">
    <property type="term" value="F:pyridoxal phosphate binding"/>
    <property type="evidence" value="ECO:0007669"/>
    <property type="project" value="InterPro"/>
</dbReference>
<name>F2TX68_SALR5</name>
<dbReference type="FunFam" id="3.40.640.10:FF:000020">
    <property type="entry name" value="sphingosine-1-phosphate lyase 1"/>
    <property type="match status" value="1"/>
</dbReference>
<keyword evidence="7 16" id="KW-0663">Pyridoxal phosphate</keyword>
<comment type="subcellular location">
    <subcellularLocation>
        <location evidence="2">Endoplasmic reticulum membrane</location>
        <topology evidence="2">Single-pass membrane protein</topology>
    </subcellularLocation>
</comment>
<evidence type="ECO:0000256" key="9">
    <source>
        <dbReference type="ARBA" id="ARBA00022989"/>
    </source>
</evidence>
<keyword evidence="21" id="KW-1185">Reference proteome</keyword>
<evidence type="ECO:0000256" key="19">
    <source>
        <dbReference type="SAM" id="SignalP"/>
    </source>
</evidence>
<keyword evidence="8" id="KW-0746">Sphingolipid metabolism</keyword>
<dbReference type="Proteomes" id="UP000007799">
    <property type="component" value="Unassembled WGS sequence"/>
</dbReference>
<evidence type="ECO:0000256" key="7">
    <source>
        <dbReference type="ARBA" id="ARBA00022898"/>
    </source>
</evidence>
<gene>
    <name evidence="20" type="ORF">PTSG_00685</name>
</gene>
<keyword evidence="10" id="KW-0443">Lipid metabolism</keyword>
<dbReference type="KEGG" id="sre:PTSG_00685"/>
<evidence type="ECO:0000256" key="15">
    <source>
        <dbReference type="ARBA" id="ARBA00042568"/>
    </source>
</evidence>
<comment type="similarity">
    <text evidence="13">Belongs to the group II decarboxylase family. Sphingosine-1-phosphate lyase subfamily.</text>
</comment>
<comment type="cofactor">
    <cofactor evidence="1 16 17">
        <name>pyridoxal 5'-phosphate</name>
        <dbReference type="ChEBI" id="CHEBI:597326"/>
    </cofactor>
</comment>
<dbReference type="InterPro" id="IPR050477">
    <property type="entry name" value="GrpII_AminoAcid_Decarb"/>
</dbReference>
<dbReference type="InParanoid" id="F2TX68"/>
<evidence type="ECO:0000256" key="13">
    <source>
        <dbReference type="ARBA" id="ARBA00038302"/>
    </source>
</evidence>
<evidence type="ECO:0000256" key="8">
    <source>
        <dbReference type="ARBA" id="ARBA00022919"/>
    </source>
</evidence>
<comment type="pathway">
    <text evidence="4">Sphingolipid metabolism.</text>
</comment>
<sequence>MWTSLAVVGAAAVVGVCQTKEMAEQCTEVFDTATTTFNSYAAPYEAWQVAALAIAAYVLVAKLFVFLFADDRSWFLRLKLWVFRVARKIPFVRSKIASEVEETLVGVEHDMFKYFTHWKANRKLPTHGLTTGQVLAKLNTLRELGAPDKRHAEGKVSGTIYVGGESYEEYTKMITTVYGMFAWTNPLHSGVFPGIRQMEAEIVRMCCTLFHGDESTCGAHTSGGTESIILAIRAYKEYFAEKKGITKPNVVVTRTAHPAFDKACDYFGISLRKADEDKTTRQAIPSSMARLIDSNTIAIVGSCPQYPHGAVDPIEDLAKLARKHDIGLHVDCCLGSFVVPFMREAGFPDFPAFDFSVNGVTSISADTHKFGCAPKGSSVVMFANKDLRRATYSVFPDWPGGVYGTPTVAGSRPGALIAATWSAMMSNGYEGYLHNAKCIMKTVVAIAEGIKKIDGIKLVCEPQGPIVAWTSDVFDINRMLEGLVHEKGWDLNVLQFPASMHICVTMAHSSPGLADHFLADLADTTAVLMKSPQQKATGAAALYGVAQSVPDRSVIDDIVRGFLDTAFQAVPVRQHKKEDQENTKANN</sequence>
<evidence type="ECO:0000256" key="6">
    <source>
        <dbReference type="ARBA" id="ARBA00022824"/>
    </source>
</evidence>
<keyword evidence="12 17" id="KW-0456">Lyase</keyword>
<dbReference type="GO" id="GO:0030149">
    <property type="term" value="P:sphingolipid catabolic process"/>
    <property type="evidence" value="ECO:0007669"/>
    <property type="project" value="TreeGrafter"/>
</dbReference>
<evidence type="ECO:0000256" key="3">
    <source>
        <dbReference type="ARBA" id="ARBA00004760"/>
    </source>
</evidence>
<dbReference type="InterPro" id="IPR015424">
    <property type="entry name" value="PyrdxlP-dep_Trfase"/>
</dbReference>
<dbReference type="GeneID" id="16078748"/>
<evidence type="ECO:0000256" key="12">
    <source>
        <dbReference type="ARBA" id="ARBA00023239"/>
    </source>
</evidence>
<dbReference type="STRING" id="946362.F2TX68"/>
<dbReference type="AlphaFoldDB" id="F2TX68"/>
<keyword evidence="6" id="KW-0256">Endoplasmic reticulum</keyword>
<evidence type="ECO:0000256" key="17">
    <source>
        <dbReference type="RuleBase" id="RU000382"/>
    </source>
</evidence>
<dbReference type="Gene3D" id="3.90.1150.10">
    <property type="entry name" value="Aspartate Aminotransferase, domain 1"/>
    <property type="match status" value="1"/>
</dbReference>
<evidence type="ECO:0000256" key="18">
    <source>
        <dbReference type="SAM" id="Phobius"/>
    </source>
</evidence>
<dbReference type="eggNOG" id="KOG1383">
    <property type="taxonomic scope" value="Eukaryota"/>
</dbReference>
<keyword evidence="11 18" id="KW-0472">Membrane</keyword>
<organism evidence="21">
    <name type="scientific">Salpingoeca rosetta (strain ATCC 50818 / BSB-021)</name>
    <dbReference type="NCBI Taxonomy" id="946362"/>
    <lineage>
        <taxon>Eukaryota</taxon>
        <taxon>Choanoflagellata</taxon>
        <taxon>Craspedida</taxon>
        <taxon>Salpingoecidae</taxon>
        <taxon>Salpingoeca</taxon>
    </lineage>
</organism>
<dbReference type="FunFam" id="6.10.140.2150:FF:000001">
    <property type="entry name" value="Sphingosine-1-phosphate lyase 1"/>
    <property type="match status" value="1"/>
</dbReference>
<evidence type="ECO:0000256" key="14">
    <source>
        <dbReference type="ARBA" id="ARBA00038965"/>
    </source>
</evidence>
<dbReference type="RefSeq" id="XP_004998152.1">
    <property type="nucleotide sequence ID" value="XM_004998095.1"/>
</dbReference>
<dbReference type="GO" id="GO:0008117">
    <property type="term" value="F:sphinganine-1-phosphate aldolase activity"/>
    <property type="evidence" value="ECO:0007669"/>
    <property type="project" value="UniProtKB-EC"/>
</dbReference>
<accession>F2TX68</accession>
<evidence type="ECO:0000313" key="20">
    <source>
        <dbReference type="EMBL" id="EGD75977.1"/>
    </source>
</evidence>
<feature type="modified residue" description="N6-(pyridoxal phosphate)lysine" evidence="16">
    <location>
        <position position="369"/>
    </location>
</feature>
<keyword evidence="19" id="KW-0732">Signal</keyword>
<dbReference type="GO" id="GO:0005789">
    <property type="term" value="C:endoplasmic reticulum membrane"/>
    <property type="evidence" value="ECO:0007669"/>
    <property type="project" value="UniProtKB-SubCell"/>
</dbReference>
<dbReference type="InterPro" id="IPR015421">
    <property type="entry name" value="PyrdxlP-dep_Trfase_major"/>
</dbReference>
<dbReference type="OrthoDB" id="10254570at2759"/>
<dbReference type="InterPro" id="IPR015422">
    <property type="entry name" value="PyrdxlP-dep_Trfase_small"/>
</dbReference>
<dbReference type="Gene3D" id="3.40.640.10">
    <property type="entry name" value="Type I PLP-dependent aspartate aminotransferase-like (Major domain)"/>
    <property type="match status" value="1"/>
</dbReference>
<evidence type="ECO:0000256" key="11">
    <source>
        <dbReference type="ARBA" id="ARBA00023136"/>
    </source>
</evidence>
<evidence type="ECO:0000313" key="21">
    <source>
        <dbReference type="Proteomes" id="UP000007799"/>
    </source>
</evidence>
<dbReference type="PANTHER" id="PTHR42735">
    <property type="match status" value="1"/>
</dbReference>
<dbReference type="PANTHER" id="PTHR42735:SF6">
    <property type="entry name" value="SPHINGOSINE-1-PHOSPHATE LYASE 1"/>
    <property type="match status" value="1"/>
</dbReference>
<dbReference type="GO" id="GO:0019752">
    <property type="term" value="P:carboxylic acid metabolic process"/>
    <property type="evidence" value="ECO:0007669"/>
    <property type="project" value="InterPro"/>
</dbReference>
<dbReference type="EMBL" id="GL832956">
    <property type="protein sequence ID" value="EGD75977.1"/>
    <property type="molecule type" value="Genomic_DNA"/>
</dbReference>
<feature type="transmembrane region" description="Helical" evidence="18">
    <location>
        <begin position="47"/>
        <end position="69"/>
    </location>
</feature>
<dbReference type="SUPFAM" id="SSF53383">
    <property type="entry name" value="PLP-dependent transferases"/>
    <property type="match status" value="1"/>
</dbReference>
<dbReference type="OMA" id="FKDHQFT"/>
<evidence type="ECO:0000256" key="4">
    <source>
        <dbReference type="ARBA" id="ARBA00004991"/>
    </source>
</evidence>
<feature type="signal peptide" evidence="19">
    <location>
        <begin position="1"/>
        <end position="19"/>
    </location>
</feature>
<protein>
    <recommendedName>
        <fullName evidence="14">sphinganine-1-phosphate aldolase</fullName>
        <ecNumber evidence="14">4.1.2.27</ecNumber>
    </recommendedName>
    <alternativeName>
        <fullName evidence="15">Sphingosine-1-phosphate aldolase</fullName>
    </alternativeName>
</protein>
<proteinExistence type="inferred from homology"/>
<dbReference type="InterPro" id="IPR002129">
    <property type="entry name" value="PyrdxlP-dep_de-COase"/>
</dbReference>
<dbReference type="Gene3D" id="6.10.140.2150">
    <property type="match status" value="1"/>
</dbReference>
<keyword evidence="9 18" id="KW-1133">Transmembrane helix</keyword>
<evidence type="ECO:0000256" key="2">
    <source>
        <dbReference type="ARBA" id="ARBA00004389"/>
    </source>
</evidence>
<evidence type="ECO:0000256" key="5">
    <source>
        <dbReference type="ARBA" id="ARBA00022692"/>
    </source>
</evidence>
<evidence type="ECO:0000256" key="1">
    <source>
        <dbReference type="ARBA" id="ARBA00001933"/>
    </source>
</evidence>
<comment type="pathway">
    <text evidence="3">Lipid metabolism; sphingolipid metabolism.</text>
</comment>
<dbReference type="Pfam" id="PF00282">
    <property type="entry name" value="Pyridoxal_deC"/>
    <property type="match status" value="1"/>
</dbReference>
<reference evidence="20" key="1">
    <citation type="submission" date="2009-08" db="EMBL/GenBank/DDBJ databases">
        <title>Annotation of Salpingoeca rosetta.</title>
        <authorList>
            <consortium name="The Broad Institute Genome Sequencing Platform"/>
            <person name="Russ C."/>
            <person name="Cuomo C."/>
            <person name="Burger G."/>
            <person name="Gray M.W."/>
            <person name="Holland P.W.H."/>
            <person name="King N."/>
            <person name="Lang F.B.F."/>
            <person name="Roger A.J."/>
            <person name="Ruiz-Trillo I."/>
            <person name="Young S.K."/>
            <person name="Zeng Q."/>
            <person name="Gargeya S."/>
            <person name="Alvarado L."/>
            <person name="Berlin A."/>
            <person name="Chapman S.B."/>
            <person name="Chen Z."/>
            <person name="Freedman E."/>
            <person name="Gellesch M."/>
            <person name="Goldberg J."/>
            <person name="Griggs A."/>
            <person name="Gujja S."/>
            <person name="Heilman E."/>
            <person name="Heiman D."/>
            <person name="Howarth C."/>
            <person name="Mehta T."/>
            <person name="Neiman D."/>
            <person name="Pearson M."/>
            <person name="Roberts A."/>
            <person name="Saif S."/>
            <person name="Shea T."/>
            <person name="Shenoy N."/>
            <person name="Sisk P."/>
            <person name="Stolte C."/>
            <person name="Sykes S."/>
            <person name="White J."/>
            <person name="Yandava C."/>
            <person name="Haas B."/>
            <person name="Nusbaum C."/>
            <person name="Birren B."/>
        </authorList>
    </citation>
    <scope>NUCLEOTIDE SEQUENCE [LARGE SCALE GENOMIC DNA]</scope>
    <source>
        <strain evidence="20">ATCC 50818</strain>
    </source>
</reference>